<reference evidence="2" key="1">
    <citation type="submission" date="2016-03" db="EMBL/GenBank/DDBJ databases">
        <authorList>
            <person name="Ray J."/>
            <person name="Price M."/>
            <person name="Deutschbauer A."/>
        </authorList>
    </citation>
    <scope>NUCLEOTIDE SEQUENCE [LARGE SCALE GENOMIC DNA]</scope>
    <source>
        <strain evidence="2">FW300-N1B4</strain>
    </source>
</reference>
<organism evidence="1 2">
    <name type="scientific">Pseudomonas fluorescens</name>
    <dbReference type="NCBI Taxonomy" id="294"/>
    <lineage>
        <taxon>Bacteria</taxon>
        <taxon>Pseudomonadati</taxon>
        <taxon>Pseudomonadota</taxon>
        <taxon>Gammaproteobacteria</taxon>
        <taxon>Pseudomonadales</taxon>
        <taxon>Pseudomonadaceae</taxon>
        <taxon>Pseudomonas</taxon>
    </lineage>
</organism>
<comment type="caution">
    <text evidence="1">The sequence shown here is derived from an EMBL/GenBank/DDBJ whole genome shotgun (WGS) entry which is preliminary data.</text>
</comment>
<dbReference type="RefSeq" id="WP_063340644.1">
    <property type="nucleotide sequence ID" value="NZ_LUKJ01000002.1"/>
</dbReference>
<evidence type="ECO:0000313" key="1">
    <source>
        <dbReference type="EMBL" id="KZN20596.1"/>
    </source>
</evidence>
<dbReference type="InterPro" id="IPR013324">
    <property type="entry name" value="RNA_pol_sigma_r3/r4-like"/>
</dbReference>
<dbReference type="Proteomes" id="UP000076489">
    <property type="component" value="Unassembled WGS sequence"/>
</dbReference>
<evidence type="ECO:0000313" key="2">
    <source>
        <dbReference type="Proteomes" id="UP000076489"/>
    </source>
</evidence>
<protein>
    <submittedName>
        <fullName evidence="1">Uncharacterized protein</fullName>
    </submittedName>
</protein>
<reference evidence="1 2" key="2">
    <citation type="journal article" date="2018" name="Nature">
        <title>Mutant phenotypes for thousands of bacterial genes of unknown function.</title>
        <authorList>
            <person name="Price M.N."/>
            <person name="Wetmore K.M."/>
            <person name="Waters R.J."/>
            <person name="Callaghan M."/>
            <person name="Ray J."/>
            <person name="Liu H."/>
            <person name="Kuehl J.V."/>
            <person name="Melnyk R.A."/>
            <person name="Lamson J.S."/>
            <person name="Suh Y."/>
            <person name="Carlson H.K."/>
            <person name="Esquivel Z."/>
            <person name="Sadeeshkumar H."/>
            <person name="Chakraborty R."/>
            <person name="Zane G.M."/>
            <person name="Rubin B.E."/>
            <person name="Wall J.D."/>
            <person name="Visel A."/>
            <person name="Bristow J."/>
            <person name="Blow M.J."/>
            <person name="Arkin A.P."/>
            <person name="Deutschbauer A.M."/>
        </authorList>
    </citation>
    <scope>NUCLEOTIDE SEQUENCE [LARGE SCALE GENOMIC DNA]</scope>
    <source>
        <strain evidence="1 2">FW300-N1B4</strain>
    </source>
</reference>
<gene>
    <name evidence="1" type="ORF">A1D17_03390</name>
</gene>
<accession>A0A162B293</accession>
<proteinExistence type="predicted"/>
<name>A0A162B293_PSEFL</name>
<dbReference type="SUPFAM" id="SSF88659">
    <property type="entry name" value="Sigma3 and sigma4 domains of RNA polymerase sigma factors"/>
    <property type="match status" value="1"/>
</dbReference>
<dbReference type="EMBL" id="LUKJ01000002">
    <property type="protein sequence ID" value="KZN20596.1"/>
    <property type="molecule type" value="Genomic_DNA"/>
</dbReference>
<sequence>MSASTHAFKAPFAQTPDVEPGARGQLLIGSSLAYIRRKGIAKIFDEIPGAKSYSQGDGLDVRRSHSLQDEYGESTSNYSEAIEQVPVFLSEGVVLSDTEMQRQHRLIERIRCLLTFREHQLLRLLVIDDQTPANISDILGLTAKQIGKIRRNLKLKLADLAGKAGIPSEQVAEYLKSNVK</sequence>
<dbReference type="AlphaFoldDB" id="A0A162B293"/>